<protein>
    <submittedName>
        <fullName evidence="2">Uncharacterized protein</fullName>
    </submittedName>
</protein>
<gene>
    <name evidence="2" type="ORF">EGW08_007890</name>
</gene>
<feature type="compositionally biased region" description="Polar residues" evidence="1">
    <location>
        <begin position="46"/>
        <end position="73"/>
    </location>
</feature>
<feature type="compositionally biased region" description="Polar residues" evidence="1">
    <location>
        <begin position="98"/>
        <end position="120"/>
    </location>
</feature>
<proteinExistence type="predicted"/>
<keyword evidence="3" id="KW-1185">Reference proteome</keyword>
<dbReference type="OrthoDB" id="6144900at2759"/>
<feature type="compositionally biased region" description="Basic and acidic residues" evidence="1">
    <location>
        <begin position="1"/>
        <end position="12"/>
    </location>
</feature>
<evidence type="ECO:0000313" key="2">
    <source>
        <dbReference type="EMBL" id="RUS84358.1"/>
    </source>
</evidence>
<name>A0A433TS65_ELYCH</name>
<feature type="compositionally biased region" description="Polar residues" evidence="1">
    <location>
        <begin position="222"/>
        <end position="232"/>
    </location>
</feature>
<dbReference type="EMBL" id="RQTK01000208">
    <property type="protein sequence ID" value="RUS84358.1"/>
    <property type="molecule type" value="Genomic_DNA"/>
</dbReference>
<evidence type="ECO:0000313" key="3">
    <source>
        <dbReference type="Proteomes" id="UP000271974"/>
    </source>
</evidence>
<comment type="caution">
    <text evidence="2">The sequence shown here is derived from an EMBL/GenBank/DDBJ whole genome shotgun (WGS) entry which is preliminary data.</text>
</comment>
<reference evidence="2 3" key="1">
    <citation type="submission" date="2019-01" db="EMBL/GenBank/DDBJ databases">
        <title>A draft genome assembly of the solar-powered sea slug Elysia chlorotica.</title>
        <authorList>
            <person name="Cai H."/>
            <person name="Li Q."/>
            <person name="Fang X."/>
            <person name="Li J."/>
            <person name="Curtis N.E."/>
            <person name="Altenburger A."/>
            <person name="Shibata T."/>
            <person name="Feng M."/>
            <person name="Maeda T."/>
            <person name="Schwartz J.A."/>
            <person name="Shigenobu S."/>
            <person name="Lundholm N."/>
            <person name="Nishiyama T."/>
            <person name="Yang H."/>
            <person name="Hasebe M."/>
            <person name="Li S."/>
            <person name="Pierce S.K."/>
            <person name="Wang J."/>
        </authorList>
    </citation>
    <scope>NUCLEOTIDE SEQUENCE [LARGE SCALE GENOMIC DNA]</scope>
    <source>
        <strain evidence="2">EC2010</strain>
        <tissue evidence="2">Whole organism of an adult</tissue>
    </source>
</reference>
<organism evidence="2 3">
    <name type="scientific">Elysia chlorotica</name>
    <name type="common">Eastern emerald elysia</name>
    <name type="synonym">Sea slug</name>
    <dbReference type="NCBI Taxonomy" id="188477"/>
    <lineage>
        <taxon>Eukaryota</taxon>
        <taxon>Metazoa</taxon>
        <taxon>Spiralia</taxon>
        <taxon>Lophotrochozoa</taxon>
        <taxon>Mollusca</taxon>
        <taxon>Gastropoda</taxon>
        <taxon>Heterobranchia</taxon>
        <taxon>Euthyneura</taxon>
        <taxon>Panpulmonata</taxon>
        <taxon>Sacoglossa</taxon>
        <taxon>Placobranchoidea</taxon>
        <taxon>Plakobranchidae</taxon>
        <taxon>Elysia</taxon>
    </lineage>
</organism>
<sequence length="334" mass="36137">MAGSEPKAEQTRQPEAVSAARAEQRLSSRDGRPPTNHSASSRKSRTLLPNSRGSGAANGISSPRISISPQNPRLGTEPPENTPRALPAASGLEADPATTDTGKGDNQSGSENLTNNQSLVRSAENTEDNILEEDELFMTLTEEERNEWETMMSDRSKQLEQSLSQHQAWAEDFTKRRMFAYCRMRKLIASYASRGKFLSDVTSHLTQAAADRHAQAARKQGSDNTLFSPRTQKSSKSGHSASLSQTNNKVVGLMPSLPEDVPSLPSVTLLNKSLEAARGLHSAVPFAQCDAIEQESRSCKGTSLCLCLLLVVTLLNKSLEAARGLHSVCAFCSV</sequence>
<accession>A0A433TS65</accession>
<feature type="compositionally biased region" description="Basic and acidic residues" evidence="1">
    <location>
        <begin position="22"/>
        <end position="32"/>
    </location>
</feature>
<evidence type="ECO:0000256" key="1">
    <source>
        <dbReference type="SAM" id="MobiDB-lite"/>
    </source>
</evidence>
<feature type="region of interest" description="Disordered" evidence="1">
    <location>
        <begin position="1"/>
        <end position="130"/>
    </location>
</feature>
<feature type="region of interest" description="Disordered" evidence="1">
    <location>
        <begin position="209"/>
        <end position="245"/>
    </location>
</feature>
<dbReference type="AlphaFoldDB" id="A0A433TS65"/>
<feature type="compositionally biased region" description="Low complexity" evidence="1">
    <location>
        <begin position="234"/>
        <end position="244"/>
    </location>
</feature>
<dbReference type="Proteomes" id="UP000271974">
    <property type="component" value="Unassembled WGS sequence"/>
</dbReference>